<proteinExistence type="inferred from homology"/>
<dbReference type="EMBL" id="JARJCM010000018">
    <property type="protein sequence ID" value="KAJ7041185.1"/>
    <property type="molecule type" value="Genomic_DNA"/>
</dbReference>
<keyword evidence="10" id="KW-1185">Reference proteome</keyword>
<feature type="domain" description="Essential protein Yae1 N-terminal" evidence="8">
    <location>
        <begin position="30"/>
        <end position="69"/>
    </location>
</feature>
<dbReference type="InterPro" id="IPR038881">
    <property type="entry name" value="Yae1-like"/>
</dbReference>
<dbReference type="Pfam" id="PF09811">
    <property type="entry name" value="Yae1_N"/>
    <property type="match status" value="1"/>
</dbReference>
<keyword evidence="7" id="KW-0539">Nucleus</keyword>
<dbReference type="GO" id="GO:0005634">
    <property type="term" value="C:nucleus"/>
    <property type="evidence" value="ECO:0007669"/>
    <property type="project" value="UniProtKB-SubCell"/>
</dbReference>
<evidence type="ECO:0000256" key="1">
    <source>
        <dbReference type="ARBA" id="ARBA00004123"/>
    </source>
</evidence>
<dbReference type="PANTHER" id="PTHR18829">
    <property type="entry name" value="PROTEIN YAE1 HOMOLOG"/>
    <property type="match status" value="1"/>
</dbReference>
<evidence type="ECO:0000256" key="4">
    <source>
        <dbReference type="ARBA" id="ARBA00017286"/>
    </source>
</evidence>
<keyword evidence="6" id="KW-0963">Cytoplasm</keyword>
<accession>A0AAD6T9Y9</accession>
<evidence type="ECO:0000256" key="2">
    <source>
        <dbReference type="ARBA" id="ARBA00004496"/>
    </source>
</evidence>
<dbReference type="Proteomes" id="UP001218188">
    <property type="component" value="Unassembled WGS sequence"/>
</dbReference>
<comment type="subcellular location">
    <subcellularLocation>
        <location evidence="2">Cytoplasm</location>
    </subcellularLocation>
    <subcellularLocation>
        <location evidence="1">Nucleus</location>
    </subcellularLocation>
</comment>
<evidence type="ECO:0000256" key="5">
    <source>
        <dbReference type="ARBA" id="ARBA00018400"/>
    </source>
</evidence>
<gene>
    <name evidence="9" type="ORF">C8F04DRAFT_1208450</name>
</gene>
<name>A0AAD6T9Y9_9AGAR</name>
<evidence type="ECO:0000256" key="7">
    <source>
        <dbReference type="ARBA" id="ARBA00023242"/>
    </source>
</evidence>
<protein>
    <recommendedName>
        <fullName evidence="5">Protein YAE1</fullName>
    </recommendedName>
    <alternativeName>
        <fullName evidence="4">Protein yae1</fullName>
    </alternativeName>
</protein>
<evidence type="ECO:0000256" key="6">
    <source>
        <dbReference type="ARBA" id="ARBA00022490"/>
    </source>
</evidence>
<evidence type="ECO:0000313" key="10">
    <source>
        <dbReference type="Proteomes" id="UP001218188"/>
    </source>
</evidence>
<comment type="similarity">
    <text evidence="3">Belongs to the YAE1 family.</text>
</comment>
<evidence type="ECO:0000259" key="8">
    <source>
        <dbReference type="Pfam" id="PF09811"/>
    </source>
</evidence>
<dbReference type="AlphaFoldDB" id="A0AAD6T9Y9"/>
<dbReference type="PANTHER" id="PTHR18829:SF0">
    <property type="entry name" value="PROTEIN YAE1 HOMOLOG"/>
    <property type="match status" value="1"/>
</dbReference>
<comment type="caution">
    <text evidence="9">The sequence shown here is derived from an EMBL/GenBank/DDBJ whole genome shotgun (WGS) entry which is preliminary data.</text>
</comment>
<sequence length="201" mass="21795">MDSPWNENANPESSRDIEWTNISSEFTTVGYREGITAGKESALQEGFDTGFATVGAPLGHEIGFLRGMASALVAFVNTGAHADKHALLTEARAIATGLAVVRFTDVVPRDIEAEAHAREHLAEVYDGDPGDGNEELGDKRKIEQLEDMLAGLSAEAETPGKTVRPTLDDVRVLEGRLQALSAQLGLVVDRKMQILKPPFWR</sequence>
<evidence type="ECO:0000313" key="9">
    <source>
        <dbReference type="EMBL" id="KAJ7041185.1"/>
    </source>
</evidence>
<evidence type="ECO:0000256" key="3">
    <source>
        <dbReference type="ARBA" id="ARBA00007096"/>
    </source>
</evidence>
<dbReference type="GO" id="GO:0005737">
    <property type="term" value="C:cytoplasm"/>
    <property type="evidence" value="ECO:0007669"/>
    <property type="project" value="UniProtKB-SubCell"/>
</dbReference>
<reference evidence="9" key="1">
    <citation type="submission" date="2023-03" db="EMBL/GenBank/DDBJ databases">
        <title>Massive genome expansion in bonnet fungi (Mycena s.s.) driven by repeated elements and novel gene families across ecological guilds.</title>
        <authorList>
            <consortium name="Lawrence Berkeley National Laboratory"/>
            <person name="Harder C.B."/>
            <person name="Miyauchi S."/>
            <person name="Viragh M."/>
            <person name="Kuo A."/>
            <person name="Thoen E."/>
            <person name="Andreopoulos B."/>
            <person name="Lu D."/>
            <person name="Skrede I."/>
            <person name="Drula E."/>
            <person name="Henrissat B."/>
            <person name="Morin E."/>
            <person name="Kohler A."/>
            <person name="Barry K."/>
            <person name="LaButti K."/>
            <person name="Morin E."/>
            <person name="Salamov A."/>
            <person name="Lipzen A."/>
            <person name="Mereny Z."/>
            <person name="Hegedus B."/>
            <person name="Baldrian P."/>
            <person name="Stursova M."/>
            <person name="Weitz H."/>
            <person name="Taylor A."/>
            <person name="Grigoriev I.V."/>
            <person name="Nagy L.G."/>
            <person name="Martin F."/>
            <person name="Kauserud H."/>
        </authorList>
    </citation>
    <scope>NUCLEOTIDE SEQUENCE</scope>
    <source>
        <strain evidence="9">CBHHK200</strain>
    </source>
</reference>
<organism evidence="9 10">
    <name type="scientific">Mycena alexandri</name>
    <dbReference type="NCBI Taxonomy" id="1745969"/>
    <lineage>
        <taxon>Eukaryota</taxon>
        <taxon>Fungi</taxon>
        <taxon>Dikarya</taxon>
        <taxon>Basidiomycota</taxon>
        <taxon>Agaricomycotina</taxon>
        <taxon>Agaricomycetes</taxon>
        <taxon>Agaricomycetidae</taxon>
        <taxon>Agaricales</taxon>
        <taxon>Marasmiineae</taxon>
        <taxon>Mycenaceae</taxon>
        <taxon>Mycena</taxon>
    </lineage>
</organism>
<dbReference type="InterPro" id="IPR019191">
    <property type="entry name" value="Essential_protein_Yae1_N"/>
</dbReference>